<protein>
    <submittedName>
        <fullName evidence="2">Uncharacterized protein</fullName>
    </submittedName>
</protein>
<gene>
    <name evidence="2" type="ORF">LPJ61_002727</name>
</gene>
<dbReference type="EMBL" id="JANBOI010000374">
    <property type="protein sequence ID" value="KAJ1731042.1"/>
    <property type="molecule type" value="Genomic_DNA"/>
</dbReference>
<sequence>MNSQGAADDDAAERFVEAALEILHAITGSTGQHAQRMAREMVAALEGLEHSTESQVARTVGGLEQLQAEVESAKQALDDCGAMVGECLAEARAARASVRDAADAGSCALAAVVGLEKHAQEEHARRVREMEQRNEDFERRLRQEHSEFARMHARRLAKAMEGQARSWQAPLT</sequence>
<name>A0A9W8CYX0_9FUNG</name>
<dbReference type="Proteomes" id="UP001143981">
    <property type="component" value="Unassembled WGS sequence"/>
</dbReference>
<evidence type="ECO:0000313" key="3">
    <source>
        <dbReference type="Proteomes" id="UP001143981"/>
    </source>
</evidence>
<evidence type="ECO:0000313" key="2">
    <source>
        <dbReference type="EMBL" id="KAJ1731042.1"/>
    </source>
</evidence>
<keyword evidence="1" id="KW-0175">Coiled coil</keyword>
<reference evidence="2" key="1">
    <citation type="submission" date="2022-07" db="EMBL/GenBank/DDBJ databases">
        <title>Phylogenomic reconstructions and comparative analyses of Kickxellomycotina fungi.</title>
        <authorList>
            <person name="Reynolds N.K."/>
            <person name="Stajich J.E."/>
            <person name="Barry K."/>
            <person name="Grigoriev I.V."/>
            <person name="Crous P."/>
            <person name="Smith M.E."/>
        </authorList>
    </citation>
    <scope>NUCLEOTIDE SEQUENCE</scope>
    <source>
        <strain evidence="2">BCRC 34381</strain>
    </source>
</reference>
<evidence type="ECO:0000256" key="1">
    <source>
        <dbReference type="SAM" id="Coils"/>
    </source>
</evidence>
<feature type="coiled-coil region" evidence="1">
    <location>
        <begin position="120"/>
        <end position="147"/>
    </location>
</feature>
<comment type="caution">
    <text evidence="2">The sequence shown here is derived from an EMBL/GenBank/DDBJ whole genome shotgun (WGS) entry which is preliminary data.</text>
</comment>
<dbReference type="AlphaFoldDB" id="A0A9W8CYX0"/>
<accession>A0A9W8CYX0</accession>
<keyword evidence="3" id="KW-1185">Reference proteome</keyword>
<dbReference type="OrthoDB" id="5576344at2759"/>
<proteinExistence type="predicted"/>
<organism evidence="2 3">
    <name type="scientific">Coemansia biformis</name>
    <dbReference type="NCBI Taxonomy" id="1286918"/>
    <lineage>
        <taxon>Eukaryota</taxon>
        <taxon>Fungi</taxon>
        <taxon>Fungi incertae sedis</taxon>
        <taxon>Zoopagomycota</taxon>
        <taxon>Kickxellomycotina</taxon>
        <taxon>Kickxellomycetes</taxon>
        <taxon>Kickxellales</taxon>
        <taxon>Kickxellaceae</taxon>
        <taxon>Coemansia</taxon>
    </lineage>
</organism>